<dbReference type="Pfam" id="PF02223">
    <property type="entry name" value="Thymidylate_kin"/>
    <property type="match status" value="1"/>
</dbReference>
<evidence type="ECO:0000256" key="6">
    <source>
        <dbReference type="ARBA" id="ARBA00022741"/>
    </source>
</evidence>
<dbReference type="GO" id="GO:0004798">
    <property type="term" value="F:dTMP kinase activity"/>
    <property type="evidence" value="ECO:0007669"/>
    <property type="project" value="UniProtKB-EC"/>
</dbReference>
<evidence type="ECO:0000313" key="13">
    <source>
        <dbReference type="Proteomes" id="UP000602653"/>
    </source>
</evidence>
<dbReference type="HAMAP" id="MF_00165">
    <property type="entry name" value="Thymidylate_kinase"/>
    <property type="match status" value="1"/>
</dbReference>
<sequence>MSGLFISFEGGDGSGKSTQVQRLVAWLEAEGYSVVVTREPGGTELGGHIRHLLLHGGEVSPRAEALLYAADRAHHMETKILPALERGEIVITDRFLDSSVAYQGAARSLDKQEVRDLSLWAVDGHMPAITFLLDVPVEVGRERVGAEQDRLEAAGIEFHQRVREEFCQLAQADPQRWHTIDATATIPAIEQEIRAVVQKRLATAHSIDLTRRVVEAPGSLDL</sequence>
<name>A0ABX7IGB5_9ACTO</name>
<evidence type="ECO:0000256" key="2">
    <source>
        <dbReference type="ARBA" id="ARBA00012980"/>
    </source>
</evidence>
<evidence type="ECO:0000256" key="4">
    <source>
        <dbReference type="ARBA" id="ARBA00022679"/>
    </source>
</evidence>
<dbReference type="NCBIfam" id="TIGR00041">
    <property type="entry name" value="DTMP_kinase"/>
    <property type="match status" value="1"/>
</dbReference>
<keyword evidence="8 10" id="KW-0067">ATP-binding</keyword>
<dbReference type="EC" id="2.7.4.9" evidence="2 10"/>
<dbReference type="SUPFAM" id="SSF52540">
    <property type="entry name" value="P-loop containing nucleoside triphosphate hydrolases"/>
    <property type="match status" value="1"/>
</dbReference>
<gene>
    <name evidence="10" type="primary">tmk</name>
    <name evidence="12" type="ORF">JTE88_08390</name>
</gene>
<evidence type="ECO:0000256" key="8">
    <source>
        <dbReference type="ARBA" id="ARBA00022840"/>
    </source>
</evidence>
<evidence type="ECO:0000256" key="10">
    <source>
        <dbReference type="HAMAP-Rule" id="MF_00165"/>
    </source>
</evidence>
<dbReference type="PANTHER" id="PTHR10344:SF4">
    <property type="entry name" value="UMP-CMP KINASE 2, MITOCHONDRIAL"/>
    <property type="match status" value="1"/>
</dbReference>
<dbReference type="PROSITE" id="PS01331">
    <property type="entry name" value="THYMIDYLATE_KINASE"/>
    <property type="match status" value="1"/>
</dbReference>
<dbReference type="Proteomes" id="UP000602653">
    <property type="component" value="Chromosome"/>
</dbReference>
<dbReference type="EMBL" id="CP070228">
    <property type="protein sequence ID" value="QRV02077.1"/>
    <property type="molecule type" value="Genomic_DNA"/>
</dbReference>
<comment type="function">
    <text evidence="10">Phosphorylation of dTMP to form dTDP in both de novo and salvage pathways of dTTP synthesis.</text>
</comment>
<evidence type="ECO:0000256" key="1">
    <source>
        <dbReference type="ARBA" id="ARBA00009776"/>
    </source>
</evidence>
<keyword evidence="13" id="KW-1185">Reference proteome</keyword>
<keyword evidence="6 10" id="KW-0547">Nucleotide-binding</keyword>
<keyword evidence="5 10" id="KW-0545">Nucleotide biosynthesis</keyword>
<evidence type="ECO:0000256" key="5">
    <source>
        <dbReference type="ARBA" id="ARBA00022727"/>
    </source>
</evidence>
<evidence type="ECO:0000256" key="9">
    <source>
        <dbReference type="ARBA" id="ARBA00048743"/>
    </source>
</evidence>
<evidence type="ECO:0000256" key="3">
    <source>
        <dbReference type="ARBA" id="ARBA00017144"/>
    </source>
</evidence>
<proteinExistence type="inferred from homology"/>
<dbReference type="Gene3D" id="3.40.50.300">
    <property type="entry name" value="P-loop containing nucleotide triphosphate hydrolases"/>
    <property type="match status" value="1"/>
</dbReference>
<protein>
    <recommendedName>
        <fullName evidence="3 10">Thymidylate kinase</fullName>
        <ecNumber evidence="2 10">2.7.4.9</ecNumber>
    </recommendedName>
    <alternativeName>
        <fullName evidence="10">dTMP kinase</fullName>
    </alternativeName>
</protein>
<dbReference type="RefSeq" id="WP_204424297.1">
    <property type="nucleotide sequence ID" value="NZ_CP070228.1"/>
</dbReference>
<feature type="binding site" evidence="10">
    <location>
        <begin position="10"/>
        <end position="17"/>
    </location>
    <ligand>
        <name>ATP</name>
        <dbReference type="ChEBI" id="CHEBI:30616"/>
    </ligand>
</feature>
<reference evidence="12 13" key="1">
    <citation type="submission" date="2021-02" db="EMBL/GenBank/DDBJ databases">
        <title>Complete Genome Sequence of Arcanobacterium phocisimile strain DSM 26142T from a harbour seal.</title>
        <authorList>
            <person name="Borowiak M."/>
            <person name="Alssahen M."/>
            <person name="Malorny B."/>
            <person name="Laemmler C."/>
            <person name="Siebert U."/>
            <person name="Ploetz M."/>
            <person name="Abdulmawjood A."/>
        </authorList>
    </citation>
    <scope>NUCLEOTIDE SEQUENCE [LARGE SCALE GENOMIC DNA]</scope>
    <source>
        <strain evidence="12 13">DSM 26142</strain>
    </source>
</reference>
<evidence type="ECO:0000259" key="11">
    <source>
        <dbReference type="Pfam" id="PF02223"/>
    </source>
</evidence>
<dbReference type="CDD" id="cd01672">
    <property type="entry name" value="TMPK"/>
    <property type="match status" value="1"/>
</dbReference>
<organism evidence="12 13">
    <name type="scientific">Arcanobacterium phocisimile</name>
    <dbReference type="NCBI Taxonomy" id="1302235"/>
    <lineage>
        <taxon>Bacteria</taxon>
        <taxon>Bacillati</taxon>
        <taxon>Actinomycetota</taxon>
        <taxon>Actinomycetes</taxon>
        <taxon>Actinomycetales</taxon>
        <taxon>Actinomycetaceae</taxon>
        <taxon>Arcanobacterium</taxon>
    </lineage>
</organism>
<keyword evidence="7 10" id="KW-0418">Kinase</keyword>
<evidence type="ECO:0000313" key="12">
    <source>
        <dbReference type="EMBL" id="QRV02077.1"/>
    </source>
</evidence>
<dbReference type="InterPro" id="IPR027417">
    <property type="entry name" value="P-loop_NTPase"/>
</dbReference>
<feature type="domain" description="Thymidylate kinase-like" evidence="11">
    <location>
        <begin position="8"/>
        <end position="193"/>
    </location>
</feature>
<dbReference type="InterPro" id="IPR018094">
    <property type="entry name" value="Thymidylate_kinase"/>
</dbReference>
<comment type="similarity">
    <text evidence="1 10">Belongs to the thymidylate kinase family.</text>
</comment>
<dbReference type="InterPro" id="IPR018095">
    <property type="entry name" value="Thymidylate_kin_CS"/>
</dbReference>
<accession>A0ABX7IGB5</accession>
<dbReference type="PANTHER" id="PTHR10344">
    <property type="entry name" value="THYMIDYLATE KINASE"/>
    <property type="match status" value="1"/>
</dbReference>
<comment type="catalytic activity">
    <reaction evidence="9 10">
        <text>dTMP + ATP = dTDP + ADP</text>
        <dbReference type="Rhea" id="RHEA:13517"/>
        <dbReference type="ChEBI" id="CHEBI:30616"/>
        <dbReference type="ChEBI" id="CHEBI:58369"/>
        <dbReference type="ChEBI" id="CHEBI:63528"/>
        <dbReference type="ChEBI" id="CHEBI:456216"/>
        <dbReference type="EC" id="2.7.4.9"/>
    </reaction>
</comment>
<dbReference type="InterPro" id="IPR039430">
    <property type="entry name" value="Thymidylate_kin-like_dom"/>
</dbReference>
<keyword evidence="4 10" id="KW-0808">Transferase</keyword>
<evidence type="ECO:0000256" key="7">
    <source>
        <dbReference type="ARBA" id="ARBA00022777"/>
    </source>
</evidence>